<gene>
    <name evidence="1" type="ORF">D8674_026316</name>
</gene>
<sequence length="91" mass="9774">MPPRHRTTGLFVEGAIPDTKQLIIAISQAAQACGLTLPEIARSLGAQNLDGDGGGEQAEEWIEQMELILDSMSCPLEKRVMTVTFFLTGSA</sequence>
<evidence type="ECO:0000313" key="1">
    <source>
        <dbReference type="EMBL" id="KAB2635782.1"/>
    </source>
</evidence>
<accession>A0A5N5IBA7</accession>
<dbReference type="Proteomes" id="UP000327157">
    <property type="component" value="Chromosome 5"/>
</dbReference>
<name>A0A5N5IBA7_9ROSA</name>
<reference evidence="2" key="2">
    <citation type="submission" date="2019-10" db="EMBL/GenBank/DDBJ databases">
        <title>A de novo genome assembly of a pear dwarfing rootstock.</title>
        <authorList>
            <person name="Wang F."/>
            <person name="Wang J."/>
            <person name="Li S."/>
            <person name="Zhang Y."/>
            <person name="Fang M."/>
            <person name="Ma L."/>
            <person name="Zhao Y."/>
            <person name="Jiang S."/>
        </authorList>
    </citation>
    <scope>NUCLEOTIDE SEQUENCE [LARGE SCALE GENOMIC DNA]</scope>
</reference>
<protein>
    <submittedName>
        <fullName evidence="1">Uncharacterized protein</fullName>
    </submittedName>
</protein>
<reference evidence="1 2" key="3">
    <citation type="submission" date="2019-11" db="EMBL/GenBank/DDBJ databases">
        <title>A de novo genome assembly of a pear dwarfing rootstock.</title>
        <authorList>
            <person name="Wang F."/>
            <person name="Wang J."/>
            <person name="Li S."/>
            <person name="Zhang Y."/>
            <person name="Fang M."/>
            <person name="Ma L."/>
            <person name="Zhao Y."/>
            <person name="Jiang S."/>
        </authorList>
    </citation>
    <scope>NUCLEOTIDE SEQUENCE [LARGE SCALE GENOMIC DNA]</scope>
    <source>
        <strain evidence="1">S2</strain>
        <tissue evidence="1">Leaf</tissue>
    </source>
</reference>
<organism evidence="1 2">
    <name type="scientific">Pyrus ussuriensis x Pyrus communis</name>
    <dbReference type="NCBI Taxonomy" id="2448454"/>
    <lineage>
        <taxon>Eukaryota</taxon>
        <taxon>Viridiplantae</taxon>
        <taxon>Streptophyta</taxon>
        <taxon>Embryophyta</taxon>
        <taxon>Tracheophyta</taxon>
        <taxon>Spermatophyta</taxon>
        <taxon>Magnoliopsida</taxon>
        <taxon>eudicotyledons</taxon>
        <taxon>Gunneridae</taxon>
        <taxon>Pentapetalae</taxon>
        <taxon>rosids</taxon>
        <taxon>fabids</taxon>
        <taxon>Rosales</taxon>
        <taxon>Rosaceae</taxon>
        <taxon>Amygdaloideae</taxon>
        <taxon>Maleae</taxon>
        <taxon>Pyrus</taxon>
    </lineage>
</organism>
<dbReference type="AlphaFoldDB" id="A0A5N5IBA7"/>
<keyword evidence="2" id="KW-1185">Reference proteome</keyword>
<dbReference type="OrthoDB" id="786614at2759"/>
<comment type="caution">
    <text evidence="1">The sequence shown here is derived from an EMBL/GenBank/DDBJ whole genome shotgun (WGS) entry which is preliminary data.</text>
</comment>
<dbReference type="EMBL" id="SMOL01000004">
    <property type="protein sequence ID" value="KAB2635782.1"/>
    <property type="molecule type" value="Genomic_DNA"/>
</dbReference>
<reference evidence="1 2" key="1">
    <citation type="submission" date="2019-09" db="EMBL/GenBank/DDBJ databases">
        <authorList>
            <person name="Ou C."/>
        </authorList>
    </citation>
    <scope>NUCLEOTIDE SEQUENCE [LARGE SCALE GENOMIC DNA]</scope>
    <source>
        <strain evidence="1">S2</strain>
        <tissue evidence="1">Leaf</tissue>
    </source>
</reference>
<evidence type="ECO:0000313" key="2">
    <source>
        <dbReference type="Proteomes" id="UP000327157"/>
    </source>
</evidence>
<dbReference type="PROSITE" id="PS51257">
    <property type="entry name" value="PROKAR_LIPOPROTEIN"/>
    <property type="match status" value="1"/>
</dbReference>
<proteinExistence type="predicted"/>